<dbReference type="SMART" id="SM00054">
    <property type="entry name" value="EFh"/>
    <property type="match status" value="3"/>
</dbReference>
<keyword evidence="4" id="KW-1185">Reference proteome</keyword>
<evidence type="ECO:0000256" key="1">
    <source>
        <dbReference type="SAM" id="MobiDB-lite"/>
    </source>
</evidence>
<feature type="domain" description="EF-hand" evidence="2">
    <location>
        <begin position="198"/>
        <end position="233"/>
    </location>
</feature>
<dbReference type="PROSITE" id="PS50222">
    <property type="entry name" value="EF_HAND_2"/>
    <property type="match status" value="1"/>
</dbReference>
<protein>
    <recommendedName>
        <fullName evidence="2">EF-hand domain-containing protein</fullName>
    </recommendedName>
</protein>
<dbReference type="SUPFAM" id="SSF47473">
    <property type="entry name" value="EF-hand"/>
    <property type="match status" value="1"/>
</dbReference>
<comment type="caution">
    <text evidence="3">The sequence shown here is derived from an EMBL/GenBank/DDBJ whole genome shotgun (WGS) entry which is preliminary data.</text>
</comment>
<name>X6M5D8_RETFI</name>
<feature type="region of interest" description="Disordered" evidence="1">
    <location>
        <begin position="1"/>
        <end position="55"/>
    </location>
</feature>
<gene>
    <name evidence="3" type="ORF">RFI_29141</name>
</gene>
<dbReference type="AlphaFoldDB" id="X6M5D8"/>
<dbReference type="EMBL" id="ASPP01025233">
    <property type="protein sequence ID" value="ETO08245.1"/>
    <property type="molecule type" value="Genomic_DNA"/>
</dbReference>
<sequence length="236" mass="27652">MGSCFAAPPSKDETVNSQNKSEGKREQAQEQEEQTQEQEEQTQEQGETQRLTSNVESAGAIETEIDVKAFLKIMEQCFWCFVGYSKYKKNLLYMQRNELDKFLEVIELKNHFQIGTNEVFESMDSDINDRQISLQEFLDYFGNPMVNPKCREMQSFLEKSHKFQLLKQALEIVAMVDADKNGRIEYREFTQFGALMDLSPEQTEQLWHQMDTDNSGDIRIDELFDWLQTQLTKLHN</sequence>
<organism evidence="3 4">
    <name type="scientific">Reticulomyxa filosa</name>
    <dbReference type="NCBI Taxonomy" id="46433"/>
    <lineage>
        <taxon>Eukaryota</taxon>
        <taxon>Sar</taxon>
        <taxon>Rhizaria</taxon>
        <taxon>Retaria</taxon>
        <taxon>Foraminifera</taxon>
        <taxon>Monothalamids</taxon>
        <taxon>Reticulomyxidae</taxon>
        <taxon>Reticulomyxa</taxon>
    </lineage>
</organism>
<dbReference type="GO" id="GO:0005509">
    <property type="term" value="F:calcium ion binding"/>
    <property type="evidence" value="ECO:0007669"/>
    <property type="project" value="InterPro"/>
</dbReference>
<accession>X6M5D8</accession>
<dbReference type="InterPro" id="IPR011992">
    <property type="entry name" value="EF-hand-dom_pair"/>
</dbReference>
<evidence type="ECO:0000259" key="2">
    <source>
        <dbReference type="PROSITE" id="PS50222"/>
    </source>
</evidence>
<proteinExistence type="predicted"/>
<dbReference type="Proteomes" id="UP000023152">
    <property type="component" value="Unassembled WGS sequence"/>
</dbReference>
<dbReference type="InterPro" id="IPR002048">
    <property type="entry name" value="EF_hand_dom"/>
</dbReference>
<reference evidence="3 4" key="1">
    <citation type="journal article" date="2013" name="Curr. Biol.">
        <title>The Genome of the Foraminiferan Reticulomyxa filosa.</title>
        <authorList>
            <person name="Glockner G."/>
            <person name="Hulsmann N."/>
            <person name="Schleicher M."/>
            <person name="Noegel A.A."/>
            <person name="Eichinger L."/>
            <person name="Gallinger C."/>
            <person name="Pawlowski J."/>
            <person name="Sierra R."/>
            <person name="Euteneuer U."/>
            <person name="Pillet L."/>
            <person name="Moustafa A."/>
            <person name="Platzer M."/>
            <person name="Groth M."/>
            <person name="Szafranski K."/>
            <person name="Schliwa M."/>
        </authorList>
    </citation>
    <scope>NUCLEOTIDE SEQUENCE [LARGE SCALE GENOMIC DNA]</scope>
</reference>
<evidence type="ECO:0000313" key="4">
    <source>
        <dbReference type="Proteomes" id="UP000023152"/>
    </source>
</evidence>
<feature type="compositionally biased region" description="Acidic residues" evidence="1">
    <location>
        <begin position="29"/>
        <end position="42"/>
    </location>
</feature>
<dbReference type="Gene3D" id="1.10.238.10">
    <property type="entry name" value="EF-hand"/>
    <property type="match status" value="1"/>
</dbReference>
<evidence type="ECO:0000313" key="3">
    <source>
        <dbReference type="EMBL" id="ETO08245.1"/>
    </source>
</evidence>